<evidence type="ECO:0000313" key="3">
    <source>
        <dbReference type="Proteomes" id="UP001390339"/>
    </source>
</evidence>
<evidence type="ECO:0000256" key="1">
    <source>
        <dbReference type="SAM" id="MobiDB-lite"/>
    </source>
</evidence>
<proteinExistence type="predicted"/>
<sequence>MGTSSTNKSFNWETNDMNKTDENTPYLDQQESFLGELLDPLDQFLNSPKHSADRLYLPGLFQPLCTNQSVSNHRSGDFQPLNQISAWLDDSSQVEGGRRVYSGVMTDGEFLKYLKMKRLGHETLPDARIRRIHIPNPSHNTVSSIICTAPWNQTLALRGFIKRYIRSDGLMNVCILPIDNKDTAFVMEFHFPYLVWRVPAPGSNPKDERRTADGSPLRMTLDMSFLTRTMDTDNDGVSNPLTGYLYEAQSSCVVTGCNNSYWTAISFSDTYFYPGAINNDASICGDNEDMLANYDGDDEDTDPLAIGNFAVQQRALDPRHYFLVIAKNRLEKIKGEWDFILQRLTSAVKNYLKNSHIMSPPGQVTLANTDAHAEAVHESYKWVTGVMYLVEQLQDTMSKLTKACLKFQQCGLVKLTGPEPSMLLRVPIQEIRQCLDELGVIEESLSTVCRKAQVFKEQEIM</sequence>
<keyword evidence="3" id="KW-1185">Reference proteome</keyword>
<name>A0ABR2ITR0_9PEZI</name>
<gene>
    <name evidence="2" type="ORF">PGQ11_006339</name>
</gene>
<dbReference type="Proteomes" id="UP001390339">
    <property type="component" value="Unassembled WGS sequence"/>
</dbReference>
<organism evidence="2 3">
    <name type="scientific">Apiospora arundinis</name>
    <dbReference type="NCBI Taxonomy" id="335852"/>
    <lineage>
        <taxon>Eukaryota</taxon>
        <taxon>Fungi</taxon>
        <taxon>Dikarya</taxon>
        <taxon>Ascomycota</taxon>
        <taxon>Pezizomycotina</taxon>
        <taxon>Sordariomycetes</taxon>
        <taxon>Xylariomycetidae</taxon>
        <taxon>Amphisphaeriales</taxon>
        <taxon>Apiosporaceae</taxon>
        <taxon>Apiospora</taxon>
    </lineage>
</organism>
<comment type="caution">
    <text evidence="2">The sequence shown here is derived from an EMBL/GenBank/DDBJ whole genome shotgun (WGS) entry which is preliminary data.</text>
</comment>
<dbReference type="EMBL" id="JAPCWZ010000004">
    <property type="protein sequence ID" value="KAK8867761.1"/>
    <property type="molecule type" value="Genomic_DNA"/>
</dbReference>
<accession>A0ABR2ITR0</accession>
<feature type="compositionally biased region" description="Polar residues" evidence="1">
    <location>
        <begin position="1"/>
        <end position="15"/>
    </location>
</feature>
<feature type="region of interest" description="Disordered" evidence="1">
    <location>
        <begin position="1"/>
        <end position="24"/>
    </location>
</feature>
<protein>
    <submittedName>
        <fullName evidence="2">Arginine--tRNA ligase cytoplasmic-like protein</fullName>
    </submittedName>
</protein>
<reference evidence="2 3" key="1">
    <citation type="journal article" date="2024" name="IMA Fungus">
        <title>Apiospora arundinis, a panoply of carbohydrate-active enzymes and secondary metabolites.</title>
        <authorList>
            <person name="Sorensen T."/>
            <person name="Petersen C."/>
            <person name="Muurmann A.T."/>
            <person name="Christiansen J.V."/>
            <person name="Brundto M.L."/>
            <person name="Overgaard C.K."/>
            <person name="Boysen A.T."/>
            <person name="Wollenberg R.D."/>
            <person name="Larsen T.O."/>
            <person name="Sorensen J.L."/>
            <person name="Nielsen K.L."/>
            <person name="Sondergaard T.E."/>
        </authorList>
    </citation>
    <scope>NUCLEOTIDE SEQUENCE [LARGE SCALE GENOMIC DNA]</scope>
    <source>
        <strain evidence="2 3">AAU 773</strain>
    </source>
</reference>
<evidence type="ECO:0000313" key="2">
    <source>
        <dbReference type="EMBL" id="KAK8867761.1"/>
    </source>
</evidence>